<dbReference type="PROSITE" id="PS50893">
    <property type="entry name" value="ABC_TRANSPORTER_2"/>
    <property type="match status" value="1"/>
</dbReference>
<evidence type="ECO:0000256" key="3">
    <source>
        <dbReference type="ARBA" id="ARBA00022741"/>
    </source>
</evidence>
<dbReference type="AlphaFoldDB" id="A0A1M7PXH1"/>
<evidence type="ECO:0000259" key="5">
    <source>
        <dbReference type="PROSITE" id="PS50893"/>
    </source>
</evidence>
<dbReference type="InterPro" id="IPR003439">
    <property type="entry name" value="ABC_transporter-like_ATP-bd"/>
</dbReference>
<sequence>MLKIEGVSYTLPDDVPLFQNFSMTVNNGEILGLSGKSGIGKTTLAKIIAGYLRADHGQINVQQMKGKSHSVQLIWQHPEQAVNPKWRIDKTLEEAGVPDQSIIKKLNILPEWLYRYPKQLSGGELQRVCIARCLLAQPEFIIADEITTMLDPISQAEIFKILTEHVQQNKIGLVIISHDTVLLDNLCHKVIDFK</sequence>
<dbReference type="InterPro" id="IPR003593">
    <property type="entry name" value="AAA+_ATPase"/>
</dbReference>
<feature type="domain" description="ABC transporter" evidence="5">
    <location>
        <begin position="2"/>
        <end position="194"/>
    </location>
</feature>
<evidence type="ECO:0000256" key="1">
    <source>
        <dbReference type="ARBA" id="ARBA00005417"/>
    </source>
</evidence>
<keyword evidence="2" id="KW-0813">Transport</keyword>
<accession>A0A1M7PXH1</accession>
<dbReference type="OrthoDB" id="9806285at2"/>
<dbReference type="STRING" id="1027249.SAMN05216179_2549"/>
<evidence type="ECO:0000256" key="2">
    <source>
        <dbReference type="ARBA" id="ARBA00022448"/>
    </source>
</evidence>
<organism evidence="6 7">
    <name type="scientific">Gracilibacillus kekensis</name>
    <dbReference type="NCBI Taxonomy" id="1027249"/>
    <lineage>
        <taxon>Bacteria</taxon>
        <taxon>Bacillati</taxon>
        <taxon>Bacillota</taxon>
        <taxon>Bacilli</taxon>
        <taxon>Bacillales</taxon>
        <taxon>Bacillaceae</taxon>
        <taxon>Gracilibacillus</taxon>
    </lineage>
</organism>
<dbReference type="GO" id="GO:0055085">
    <property type="term" value="P:transmembrane transport"/>
    <property type="evidence" value="ECO:0007669"/>
    <property type="project" value="UniProtKB-ARBA"/>
</dbReference>
<comment type="similarity">
    <text evidence="1">Belongs to the ABC transporter superfamily.</text>
</comment>
<keyword evidence="3" id="KW-0547">Nucleotide-binding</keyword>
<protein>
    <submittedName>
        <fullName evidence="6">Peptide/nickel transport system ATP-binding protein</fullName>
    </submittedName>
</protein>
<dbReference type="InterPro" id="IPR050319">
    <property type="entry name" value="ABC_transp_ATP-bind"/>
</dbReference>
<evidence type="ECO:0000256" key="4">
    <source>
        <dbReference type="ARBA" id="ARBA00022840"/>
    </source>
</evidence>
<keyword evidence="4 6" id="KW-0067">ATP-binding</keyword>
<dbReference type="Gene3D" id="3.40.50.300">
    <property type="entry name" value="P-loop containing nucleotide triphosphate hydrolases"/>
    <property type="match status" value="1"/>
</dbReference>
<dbReference type="Proteomes" id="UP000184184">
    <property type="component" value="Unassembled WGS sequence"/>
</dbReference>
<gene>
    <name evidence="6" type="ORF">SAMN05216179_2549</name>
</gene>
<dbReference type="EMBL" id="FRCZ01000005">
    <property type="protein sequence ID" value="SHN22355.1"/>
    <property type="molecule type" value="Genomic_DNA"/>
</dbReference>
<dbReference type="PANTHER" id="PTHR43776">
    <property type="entry name" value="TRANSPORT ATP-BINDING PROTEIN"/>
    <property type="match status" value="1"/>
</dbReference>
<proteinExistence type="inferred from homology"/>
<dbReference type="GO" id="GO:0016887">
    <property type="term" value="F:ATP hydrolysis activity"/>
    <property type="evidence" value="ECO:0007669"/>
    <property type="project" value="InterPro"/>
</dbReference>
<dbReference type="InterPro" id="IPR027417">
    <property type="entry name" value="P-loop_NTPase"/>
</dbReference>
<dbReference type="PANTHER" id="PTHR43776:SF7">
    <property type="entry name" value="D,D-DIPEPTIDE TRANSPORT ATP-BINDING PROTEIN DDPF-RELATED"/>
    <property type="match status" value="1"/>
</dbReference>
<dbReference type="PROSITE" id="PS00211">
    <property type="entry name" value="ABC_TRANSPORTER_1"/>
    <property type="match status" value="1"/>
</dbReference>
<dbReference type="Pfam" id="PF00005">
    <property type="entry name" value="ABC_tran"/>
    <property type="match status" value="1"/>
</dbReference>
<dbReference type="GO" id="GO:0005524">
    <property type="term" value="F:ATP binding"/>
    <property type="evidence" value="ECO:0007669"/>
    <property type="project" value="UniProtKB-KW"/>
</dbReference>
<reference evidence="6 7" key="1">
    <citation type="submission" date="2016-11" db="EMBL/GenBank/DDBJ databases">
        <authorList>
            <person name="Jaros S."/>
            <person name="Januszkiewicz K."/>
            <person name="Wedrychowicz H."/>
        </authorList>
    </citation>
    <scope>NUCLEOTIDE SEQUENCE [LARGE SCALE GENOMIC DNA]</scope>
    <source>
        <strain evidence="6 7">CGMCC 1.10681</strain>
    </source>
</reference>
<name>A0A1M7PXH1_9BACI</name>
<dbReference type="SMART" id="SM00382">
    <property type="entry name" value="AAA"/>
    <property type="match status" value="1"/>
</dbReference>
<dbReference type="InterPro" id="IPR017871">
    <property type="entry name" value="ABC_transporter-like_CS"/>
</dbReference>
<evidence type="ECO:0000313" key="7">
    <source>
        <dbReference type="Proteomes" id="UP000184184"/>
    </source>
</evidence>
<dbReference type="RefSeq" id="WP_073202226.1">
    <property type="nucleotide sequence ID" value="NZ_FRCZ01000005.1"/>
</dbReference>
<dbReference type="SUPFAM" id="SSF52540">
    <property type="entry name" value="P-loop containing nucleoside triphosphate hydrolases"/>
    <property type="match status" value="1"/>
</dbReference>
<keyword evidence="7" id="KW-1185">Reference proteome</keyword>
<evidence type="ECO:0000313" key="6">
    <source>
        <dbReference type="EMBL" id="SHN22355.1"/>
    </source>
</evidence>